<evidence type="ECO:0008006" key="3">
    <source>
        <dbReference type="Google" id="ProtNLM"/>
    </source>
</evidence>
<dbReference type="SUPFAM" id="SSF48431">
    <property type="entry name" value="Lipovitellin-phosvitin complex, superhelical domain"/>
    <property type="match status" value="1"/>
</dbReference>
<evidence type="ECO:0000313" key="2">
    <source>
        <dbReference type="Proteomes" id="UP001168642"/>
    </source>
</evidence>
<gene>
    <name evidence="1" type="ORF">QVZ41_05550</name>
</gene>
<proteinExistence type="predicted"/>
<dbReference type="Proteomes" id="UP001168642">
    <property type="component" value="Unassembled WGS sequence"/>
</dbReference>
<dbReference type="EMBL" id="JAUMIT010000002">
    <property type="protein sequence ID" value="MDO3694310.1"/>
    <property type="molecule type" value="Genomic_DNA"/>
</dbReference>
<sequence>MNNLNLDNILSSRLDKDFLIQLFQEQKEVHASAIQVALSNQQPQAWRATWILTHCTSKNDPRIIPYISDFIEKIPRQKDGQQRETIKILDKMKLNDEQEGKLFDICMSLWENLAKAPAVRYLAFKFIHKTCQKYPELEGEMAFISQDQYLETLSPGIQKIVKRIIKTGK</sequence>
<name>A0ABT8VQR4_9FLAO</name>
<reference evidence="1" key="1">
    <citation type="submission" date="2023-07" db="EMBL/GenBank/DDBJ databases">
        <title>Wenyingzhuangia sp. chi5 genome sequencing and assembly.</title>
        <authorList>
            <person name="Park S."/>
        </authorList>
    </citation>
    <scope>NUCLEOTIDE SEQUENCE</scope>
    <source>
        <strain evidence="1">Chi5</strain>
    </source>
</reference>
<organism evidence="1 2">
    <name type="scientific">Wenyingzhuangia gilva</name>
    <dbReference type="NCBI Taxonomy" id="3057677"/>
    <lineage>
        <taxon>Bacteria</taxon>
        <taxon>Pseudomonadati</taxon>
        <taxon>Bacteroidota</taxon>
        <taxon>Flavobacteriia</taxon>
        <taxon>Flavobacteriales</taxon>
        <taxon>Flavobacteriaceae</taxon>
        <taxon>Wenyingzhuangia</taxon>
    </lineage>
</organism>
<comment type="caution">
    <text evidence="1">The sequence shown here is derived from an EMBL/GenBank/DDBJ whole genome shotgun (WGS) entry which is preliminary data.</text>
</comment>
<dbReference type="RefSeq" id="WP_302883566.1">
    <property type="nucleotide sequence ID" value="NZ_JAUMIT010000002.1"/>
</dbReference>
<keyword evidence="2" id="KW-1185">Reference proteome</keyword>
<dbReference type="InterPro" id="IPR011030">
    <property type="entry name" value="Lipovitellin_superhlx_dom"/>
</dbReference>
<evidence type="ECO:0000313" key="1">
    <source>
        <dbReference type="EMBL" id="MDO3694310.1"/>
    </source>
</evidence>
<accession>A0ABT8VQR4</accession>
<protein>
    <recommendedName>
        <fullName evidence="3">HEAT repeat domain-containing protein</fullName>
    </recommendedName>
</protein>